<evidence type="ECO:0000313" key="2">
    <source>
        <dbReference type="EMBL" id="KAF9578211.1"/>
    </source>
</evidence>
<keyword evidence="3" id="KW-1185">Reference proteome</keyword>
<feature type="compositionally biased region" description="Low complexity" evidence="1">
    <location>
        <begin position="175"/>
        <end position="188"/>
    </location>
</feature>
<evidence type="ECO:0000313" key="3">
    <source>
        <dbReference type="Proteomes" id="UP000780801"/>
    </source>
</evidence>
<comment type="caution">
    <text evidence="2">The sequence shown here is derived from an EMBL/GenBank/DDBJ whole genome shotgun (WGS) entry which is preliminary data.</text>
</comment>
<feature type="compositionally biased region" description="Basic residues" evidence="1">
    <location>
        <begin position="248"/>
        <end position="263"/>
    </location>
</feature>
<gene>
    <name evidence="2" type="ORF">BGW38_006110</name>
</gene>
<dbReference type="Proteomes" id="UP000780801">
    <property type="component" value="Unassembled WGS sequence"/>
</dbReference>
<feature type="compositionally biased region" description="Polar residues" evidence="1">
    <location>
        <begin position="153"/>
        <end position="174"/>
    </location>
</feature>
<accession>A0A9P6FP36</accession>
<proteinExistence type="predicted"/>
<reference evidence="2" key="1">
    <citation type="journal article" date="2020" name="Fungal Divers.">
        <title>Resolving the Mortierellaceae phylogeny through synthesis of multi-gene phylogenetics and phylogenomics.</title>
        <authorList>
            <person name="Vandepol N."/>
            <person name="Liber J."/>
            <person name="Desiro A."/>
            <person name="Na H."/>
            <person name="Kennedy M."/>
            <person name="Barry K."/>
            <person name="Grigoriev I.V."/>
            <person name="Miller A.N."/>
            <person name="O'Donnell K."/>
            <person name="Stajich J.E."/>
            <person name="Bonito G."/>
        </authorList>
    </citation>
    <scope>NUCLEOTIDE SEQUENCE</scope>
    <source>
        <strain evidence="2">KOD1015</strain>
    </source>
</reference>
<sequence length="975" mass="109265">MDAVTIKKLGLGMFEKWQVLGVVSENDYTKNLRGESVDLNFKEIKNISISKRDKLMESKLLARKILQKYSATMAPRHREFTADASGMTNNKNIVARSEVAILEHFEPSASIFIDQVETPVEDNPRNPPESIDRCIYSAMKAFARFLDKRPLSLPTTEPSSKSILSSDVGATNAPSSSSSNTHKVSSFSGHTRCFRHSGRVFKWRRYTPPELHGPTVGTVMEVNNLATSTKSKGKKRSISDSGLDNPNKRFKHQSGVRAKKKKVQSGNDSVPSVDSSSRSSRQAAGKESKPKFNKTIRVSASREARKALGMHEQLSVGALGPLQQQPFQSYLGDLSMTTALDDMNVNDPGSDCGLDDFLAPNLVDEVFASIEGDQGRGTAKTKTRTKNVGNICLEAVTDKFKPVTITMGPLFPLLERSLPRNFSHQSNAYGDAKTFMKEDWKSVAEEICSTFEGMAKLWSEMRAIGALILQHYVNKIMTKEWDSSQETLRDQRWVELQSVLEPGFFQNLVFSLYRPGPNRRKAPGAECATKALKQFSTDFRVEFAGIQRRLQGRLDGQAPGKFLEQIARNLEDMVGQHIRQYLLELKHRVKVLNPEWANKAGSPVLNDLDEQGRSPLYGPVQIFWLLNSRIPANHRFEFMPRPGFQDVHCAITESHYLTAILRARSNTREQRLLRQKLYVLFAPPDDHLLSRVRAQVKTPPGTLPSTQHLQRYPGELFYKMFFARDKRNNYERKTVVITTSDPAIPNLFKNDPHSILETITTIEKMPKGQEEQRRSMASRLKGAIQCHVEEQRGQSDTMPKYVLWGTICTDGYVCNQLATCLYEKDKAKAKKSKSKIGSCGDNENRPKLQYLRHAIKDEASYQKTFGTGPKEHLIAAGDPGIANTLTLTKLNSRSGQQCNTSLSRGTHEFSSKWYKRLVERLKASPDGGGEQSIQELENGIEAAVDISDVQATDAIVMAEVHESFCAHIGSVRVEA</sequence>
<name>A0A9P6FP36_9FUNG</name>
<dbReference type="AlphaFoldDB" id="A0A9P6FP36"/>
<protein>
    <submittedName>
        <fullName evidence="2">Uncharacterized protein</fullName>
    </submittedName>
</protein>
<dbReference type="EMBL" id="JAABOA010003897">
    <property type="protein sequence ID" value="KAF9578211.1"/>
    <property type="molecule type" value="Genomic_DNA"/>
</dbReference>
<dbReference type="OrthoDB" id="2418076at2759"/>
<evidence type="ECO:0000256" key="1">
    <source>
        <dbReference type="SAM" id="MobiDB-lite"/>
    </source>
</evidence>
<organism evidence="2 3">
    <name type="scientific">Lunasporangiospora selenospora</name>
    <dbReference type="NCBI Taxonomy" id="979761"/>
    <lineage>
        <taxon>Eukaryota</taxon>
        <taxon>Fungi</taxon>
        <taxon>Fungi incertae sedis</taxon>
        <taxon>Mucoromycota</taxon>
        <taxon>Mortierellomycotina</taxon>
        <taxon>Mortierellomycetes</taxon>
        <taxon>Mortierellales</taxon>
        <taxon>Mortierellaceae</taxon>
        <taxon>Lunasporangiospora</taxon>
    </lineage>
</organism>
<feature type="region of interest" description="Disordered" evidence="1">
    <location>
        <begin position="226"/>
        <end position="299"/>
    </location>
</feature>
<feature type="region of interest" description="Disordered" evidence="1">
    <location>
        <begin position="153"/>
        <end position="189"/>
    </location>
</feature>
<feature type="compositionally biased region" description="Low complexity" evidence="1">
    <location>
        <begin position="268"/>
        <end position="281"/>
    </location>
</feature>